<dbReference type="Proteomes" id="UP000315369">
    <property type="component" value="Unassembled WGS sequence"/>
</dbReference>
<organism evidence="2 3">
    <name type="scientific">Myxococcus llanfairpwllgwyngyllgogerychwyrndrobwllllantysiliogogogochensis</name>
    <dbReference type="NCBI Taxonomy" id="2590453"/>
    <lineage>
        <taxon>Bacteria</taxon>
        <taxon>Pseudomonadati</taxon>
        <taxon>Myxococcota</taxon>
        <taxon>Myxococcia</taxon>
        <taxon>Myxococcales</taxon>
        <taxon>Cystobacterineae</taxon>
        <taxon>Myxococcaceae</taxon>
        <taxon>Myxococcus</taxon>
    </lineage>
</organism>
<accession>A0A540WI04</accession>
<evidence type="ECO:0000256" key="1">
    <source>
        <dbReference type="SAM" id="MobiDB-lite"/>
    </source>
</evidence>
<dbReference type="EMBL" id="VIFM01000504">
    <property type="protein sequence ID" value="TQF08632.1"/>
    <property type="molecule type" value="Genomic_DNA"/>
</dbReference>
<reference evidence="2 3" key="1">
    <citation type="submission" date="2019-06" db="EMBL/GenBank/DDBJ databases">
        <authorList>
            <person name="Livingstone P."/>
            <person name="Whitworth D."/>
        </authorList>
    </citation>
    <scope>NUCLEOTIDE SEQUENCE [LARGE SCALE GENOMIC DNA]</scope>
    <source>
        <strain evidence="2 3">AM401</strain>
    </source>
</reference>
<dbReference type="AlphaFoldDB" id="A0A540WI04"/>
<feature type="region of interest" description="Disordered" evidence="1">
    <location>
        <begin position="421"/>
        <end position="457"/>
    </location>
</feature>
<sequence length="584" mass="64402">MAAKAAKKKTAKDAPPQAAPKQDKPKKVAAATAPEKQAHHATLSETKCSDCAVGLLKQFASESLRNQKELDPGNQRFHLQDDEELELQRTNPLTLQLVGLRRERSLSNQFDDLLVVLYDPALLKEGEKTVLEAEGLRAENLTDAQAYVDAVLAETEWPVPKHWPHPGVDVSCPQCKHWRVAVLPITTEPGYDEDKPALKDDKGNALPDFDNYTLLPNDVGAIAPGIYNGYYRVGLHKGASNPPTSYAALQFAAPSIPARRRFPVSDFLNAAQAAHDSGRDEDFRAKFAEDDEEEQKKVRAELEVKLGETLPRKKARQKVAFARAVEAALEARNREYYKPRIAEHRKQQAREMLDAWVNGSEALKVKRKIDASERLIRLEDASGAETQNFEAEDNQLSHLEVVEDDKAPMKVGLQLVFQAPPPPPAMPPASTAVPTPPVPTPPVPTSAPGLPAEPAAPPPPRTLRLTERNVLVVFGTAGATNIHRSVDGENGSWRRGREVNDFSEGCQVFRSPDDFRDFMRMAMLSKRAHCPSRKASCCEKLTVQDVETAIGPKMTEFIGKCPSVFAFAEDAKRAITRAFTPPPP</sequence>
<feature type="region of interest" description="Disordered" evidence="1">
    <location>
        <begin position="1"/>
        <end position="44"/>
    </location>
</feature>
<comment type="caution">
    <text evidence="2">The sequence shown here is derived from an EMBL/GenBank/DDBJ whole genome shotgun (WGS) entry which is preliminary data.</text>
</comment>
<protein>
    <submittedName>
        <fullName evidence="2">Uncharacterized protein</fullName>
    </submittedName>
</protein>
<gene>
    <name evidence="2" type="ORF">FJV41_48890</name>
</gene>
<feature type="compositionally biased region" description="Basic residues" evidence="1">
    <location>
        <begin position="1"/>
        <end position="10"/>
    </location>
</feature>
<feature type="non-terminal residue" evidence="2">
    <location>
        <position position="584"/>
    </location>
</feature>
<feature type="compositionally biased region" description="Pro residues" evidence="1">
    <location>
        <begin position="434"/>
        <end position="445"/>
    </location>
</feature>
<evidence type="ECO:0000313" key="2">
    <source>
        <dbReference type="EMBL" id="TQF08632.1"/>
    </source>
</evidence>
<evidence type="ECO:0000313" key="3">
    <source>
        <dbReference type="Proteomes" id="UP000315369"/>
    </source>
</evidence>
<proteinExistence type="predicted"/>
<name>A0A540WI04_9BACT</name>
<keyword evidence="3" id="KW-1185">Reference proteome</keyword>